<comment type="similarity">
    <text evidence="6">Belongs to the sigma-70 factor family. RpoD/SigA subfamily.</text>
</comment>
<dbReference type="Pfam" id="PF04539">
    <property type="entry name" value="Sigma70_r3"/>
    <property type="match status" value="1"/>
</dbReference>
<keyword evidence="2 6" id="KW-0805">Transcription regulation</keyword>
<dbReference type="Pfam" id="PF00140">
    <property type="entry name" value="Sigma70_r1_2"/>
    <property type="match status" value="1"/>
</dbReference>
<keyword evidence="1 6" id="KW-0963">Cytoplasm</keyword>
<dbReference type="EMBL" id="OUUY01000046">
    <property type="protein sequence ID" value="SPP99968.1"/>
    <property type="molecule type" value="Genomic_DNA"/>
</dbReference>
<feature type="DNA-binding region" description="H-T-H motif" evidence="6">
    <location>
        <begin position="485"/>
        <end position="504"/>
    </location>
</feature>
<evidence type="ECO:0000256" key="7">
    <source>
        <dbReference type="SAM" id="MobiDB-lite"/>
    </source>
</evidence>
<evidence type="ECO:0000256" key="2">
    <source>
        <dbReference type="ARBA" id="ARBA00023015"/>
    </source>
</evidence>
<dbReference type="InterPro" id="IPR000943">
    <property type="entry name" value="RNA_pol_sigma70"/>
</dbReference>
<accession>A0A2U3QEX9</accession>
<dbReference type="InterPro" id="IPR014284">
    <property type="entry name" value="RNA_pol_sigma-70_dom"/>
</dbReference>
<dbReference type="GO" id="GO:0003677">
    <property type="term" value="F:DNA binding"/>
    <property type="evidence" value="ECO:0007669"/>
    <property type="project" value="UniProtKB-UniRule"/>
</dbReference>
<evidence type="ECO:0000259" key="9">
    <source>
        <dbReference type="PROSITE" id="PS00716"/>
    </source>
</evidence>
<dbReference type="GO" id="GO:0016987">
    <property type="term" value="F:sigma factor activity"/>
    <property type="evidence" value="ECO:0007669"/>
    <property type="project" value="UniProtKB-UniRule"/>
</dbReference>
<comment type="subcellular location">
    <subcellularLocation>
        <location evidence="6">Cytoplasm</location>
    </subcellularLocation>
</comment>
<dbReference type="PROSITE" id="PS00716">
    <property type="entry name" value="SIGMA70_2"/>
    <property type="match status" value="1"/>
</dbReference>
<dbReference type="Pfam" id="PF04545">
    <property type="entry name" value="Sigma70_r4"/>
    <property type="match status" value="1"/>
</dbReference>
<organism evidence="10 11">
    <name type="scientific">Candidatus Sulfobium mesophilum</name>
    <dbReference type="NCBI Taxonomy" id="2016548"/>
    <lineage>
        <taxon>Bacteria</taxon>
        <taxon>Pseudomonadati</taxon>
        <taxon>Nitrospirota</taxon>
        <taxon>Nitrospiria</taxon>
        <taxon>Nitrospirales</taxon>
        <taxon>Nitrospiraceae</taxon>
        <taxon>Candidatus Sulfobium</taxon>
    </lineage>
</organism>
<dbReference type="InterPro" id="IPR036388">
    <property type="entry name" value="WH-like_DNA-bd_sf"/>
</dbReference>
<dbReference type="FunFam" id="1.10.601.10:FF:000001">
    <property type="entry name" value="RNA polymerase sigma factor SigA"/>
    <property type="match status" value="1"/>
</dbReference>
<sequence>MKEQEDYFEDYEEDDPRVGEFEEEYEEEAEREEEANHRESVFLEGDQDPIRIYLKEMGGVPLLTKEGEIEIAKKIEKGKERVARVIFSLPFVLSKLITLGEMVEAGEAPLEEIIQNGEDEAEEDLILERKKFSKSALQLKPLCDSRKALLRNRRGADGTSGERDEKGLTENLEQILDLICQLKLKDDVILAFSEEIKRAIADIEGLYAKMSVAEEKARSSGLDIENVRDLSMLDGKTVSGELAGILSELTDFRSEIEKKQNVLDINYGEMGKTGAILEEGEKEIREAKNALIEANLRLVISIVKKHLGRGLGFSDLIQEGNVGLMKAVDKFEYKRGYKFSTYATWWIRQAITRAIAEQSRTIRIPVHMVEAVNRMVKAIQELVQENGREPLTEEIAEKMKIPVEKVRVMLKISKEPISLETPIGEDEDSHIRDFIEDKSVLSPLDIAMQGDMKKNIDKALSSLTAREQSIIRKRFGLGEDSPHTLEEVGLEFDVTRERVRQIEVKAIRKLRHPSRSKWLRTFIESP</sequence>
<dbReference type="InterPro" id="IPR012760">
    <property type="entry name" value="RNA_pol_sigma_RpoD_C"/>
</dbReference>
<proteinExistence type="inferred from homology"/>
<dbReference type="OrthoDB" id="9809557at2"/>
<gene>
    <name evidence="10" type="primary">rpoD</name>
    <name evidence="6" type="synonym">sigA</name>
    <name evidence="10" type="ORF">NBG4_140028</name>
</gene>
<feature type="compositionally biased region" description="Acidic residues" evidence="7">
    <location>
        <begin position="1"/>
        <end position="33"/>
    </location>
</feature>
<evidence type="ECO:0000256" key="5">
    <source>
        <dbReference type="ARBA" id="ARBA00023163"/>
    </source>
</evidence>
<dbReference type="PRINTS" id="PR00046">
    <property type="entry name" value="SIGMA70FCT"/>
</dbReference>
<dbReference type="InterPro" id="IPR009042">
    <property type="entry name" value="RNA_pol_sigma70_r1_2"/>
</dbReference>
<dbReference type="InterPro" id="IPR050239">
    <property type="entry name" value="Sigma-70_RNA_pol_init_factors"/>
</dbReference>
<feature type="region of interest" description="Disordered" evidence="7">
    <location>
        <begin position="1"/>
        <end position="40"/>
    </location>
</feature>
<dbReference type="InterPro" id="IPR028630">
    <property type="entry name" value="Sigma70_RpoD"/>
</dbReference>
<dbReference type="InterPro" id="IPR007624">
    <property type="entry name" value="RNA_pol_sigma70_r3"/>
</dbReference>
<dbReference type="Pfam" id="PF04542">
    <property type="entry name" value="Sigma70_r2"/>
    <property type="match status" value="1"/>
</dbReference>
<evidence type="ECO:0000259" key="8">
    <source>
        <dbReference type="PROSITE" id="PS00715"/>
    </source>
</evidence>
<dbReference type="Gene3D" id="1.10.601.10">
    <property type="entry name" value="RNA Polymerase Primary Sigma Factor"/>
    <property type="match status" value="1"/>
</dbReference>
<evidence type="ECO:0000313" key="11">
    <source>
        <dbReference type="Proteomes" id="UP000245125"/>
    </source>
</evidence>
<keyword evidence="5 6" id="KW-0804">Transcription</keyword>
<comment type="subunit">
    <text evidence="6">Interacts transiently with the RNA polymerase catalytic core.</text>
</comment>
<protein>
    <recommendedName>
        <fullName evidence="6">RNA polymerase sigma factor SigA</fullName>
    </recommendedName>
</protein>
<dbReference type="InterPro" id="IPR013324">
    <property type="entry name" value="RNA_pol_sigma_r3/r4-like"/>
</dbReference>
<dbReference type="InterPro" id="IPR007627">
    <property type="entry name" value="RNA_pol_sigma70_r2"/>
</dbReference>
<keyword evidence="4 6" id="KW-0238">DNA-binding</keyword>
<dbReference type="Proteomes" id="UP000245125">
    <property type="component" value="Unassembled WGS sequence"/>
</dbReference>
<dbReference type="NCBIfam" id="TIGR02393">
    <property type="entry name" value="RpoD_Cterm"/>
    <property type="match status" value="1"/>
</dbReference>
<feature type="region of interest" description="Sigma-70 factor domain-2" evidence="6">
    <location>
        <begin position="291"/>
        <end position="361"/>
    </location>
</feature>
<evidence type="ECO:0000256" key="1">
    <source>
        <dbReference type="ARBA" id="ARBA00022490"/>
    </source>
</evidence>
<feature type="domain" description="RNA polymerase sigma-70" evidence="8">
    <location>
        <begin position="315"/>
        <end position="328"/>
    </location>
</feature>
<evidence type="ECO:0000256" key="4">
    <source>
        <dbReference type="ARBA" id="ARBA00023125"/>
    </source>
</evidence>
<evidence type="ECO:0000313" key="10">
    <source>
        <dbReference type="EMBL" id="SPP99968.1"/>
    </source>
</evidence>
<dbReference type="Gene3D" id="1.10.10.10">
    <property type="entry name" value="Winged helix-like DNA-binding domain superfamily/Winged helix DNA-binding domain"/>
    <property type="match status" value="2"/>
</dbReference>
<feature type="short sequence motif" description="Interaction with polymerase core subunit RpoC" evidence="6">
    <location>
        <begin position="315"/>
        <end position="318"/>
    </location>
</feature>
<dbReference type="HAMAP" id="MF_00963">
    <property type="entry name" value="Sigma70_RpoD_SigA"/>
    <property type="match status" value="1"/>
</dbReference>
<dbReference type="InterPro" id="IPR007630">
    <property type="entry name" value="RNA_pol_sigma70_r4"/>
</dbReference>
<comment type="function">
    <text evidence="6">Sigma factors are initiation factors that promote the attachment of RNA polymerase to specific initiation sites and are then released. This sigma factor is the primary sigma factor during exponential growth.</text>
</comment>
<dbReference type="PROSITE" id="PS00715">
    <property type="entry name" value="SIGMA70_1"/>
    <property type="match status" value="1"/>
</dbReference>
<keyword evidence="11" id="KW-1185">Reference proteome</keyword>
<name>A0A2U3QEX9_9BACT</name>
<keyword evidence="3 6" id="KW-0731">Sigma factor</keyword>
<dbReference type="InterPro" id="IPR013325">
    <property type="entry name" value="RNA_pol_sigma_r2"/>
</dbReference>
<dbReference type="GO" id="GO:0005737">
    <property type="term" value="C:cytoplasm"/>
    <property type="evidence" value="ECO:0007669"/>
    <property type="project" value="UniProtKB-SubCell"/>
</dbReference>
<dbReference type="PANTHER" id="PTHR30603:SF60">
    <property type="entry name" value="RNA POLYMERASE SIGMA FACTOR RPOD"/>
    <property type="match status" value="1"/>
</dbReference>
<evidence type="ECO:0000256" key="3">
    <source>
        <dbReference type="ARBA" id="ARBA00023082"/>
    </source>
</evidence>
<dbReference type="SUPFAM" id="SSF88659">
    <property type="entry name" value="Sigma3 and sigma4 domains of RNA polymerase sigma factors"/>
    <property type="match status" value="2"/>
</dbReference>
<dbReference type="PANTHER" id="PTHR30603">
    <property type="entry name" value="RNA POLYMERASE SIGMA FACTOR RPO"/>
    <property type="match status" value="1"/>
</dbReference>
<dbReference type="CDD" id="cd06171">
    <property type="entry name" value="Sigma70_r4"/>
    <property type="match status" value="1"/>
</dbReference>
<dbReference type="GO" id="GO:0006352">
    <property type="term" value="P:DNA-templated transcription initiation"/>
    <property type="evidence" value="ECO:0007669"/>
    <property type="project" value="UniProtKB-UniRule"/>
</dbReference>
<dbReference type="NCBIfam" id="TIGR02937">
    <property type="entry name" value="sigma70-ECF"/>
    <property type="match status" value="1"/>
</dbReference>
<reference evidence="11" key="1">
    <citation type="submission" date="2018-03" db="EMBL/GenBank/DDBJ databases">
        <authorList>
            <person name="Zecchin S."/>
        </authorList>
    </citation>
    <scope>NUCLEOTIDE SEQUENCE [LARGE SCALE GENOMIC DNA]</scope>
</reference>
<evidence type="ECO:0000256" key="6">
    <source>
        <dbReference type="HAMAP-Rule" id="MF_00963"/>
    </source>
</evidence>
<feature type="region of interest" description="Sigma-70 factor domain-3" evidence="6">
    <location>
        <begin position="370"/>
        <end position="446"/>
    </location>
</feature>
<feature type="region of interest" description="Sigma-70 factor domain-4" evidence="6">
    <location>
        <begin position="459"/>
        <end position="512"/>
    </location>
</feature>
<feature type="domain" description="RNA polymerase sigma-70" evidence="9">
    <location>
        <begin position="484"/>
        <end position="510"/>
    </location>
</feature>
<dbReference type="AlphaFoldDB" id="A0A2U3QEX9"/>
<dbReference type="SUPFAM" id="SSF88946">
    <property type="entry name" value="Sigma2 domain of RNA polymerase sigma factors"/>
    <property type="match status" value="1"/>
</dbReference>